<feature type="domain" description="HTH cro/C1-type" evidence="6">
    <location>
        <begin position="58"/>
        <end position="101"/>
    </location>
</feature>
<dbReference type="SUPFAM" id="SSF53822">
    <property type="entry name" value="Periplasmic binding protein-like I"/>
    <property type="match status" value="1"/>
</dbReference>
<evidence type="ECO:0000259" key="6">
    <source>
        <dbReference type="PROSITE" id="PS50943"/>
    </source>
</evidence>
<dbReference type="EMBL" id="JBIAWJ010000009">
    <property type="protein sequence ID" value="MFF4523655.1"/>
    <property type="molecule type" value="Genomic_DNA"/>
</dbReference>
<gene>
    <name evidence="7" type="ORF">ACFY1D_19890</name>
</gene>
<accession>A0ABW6UN90</accession>
<sequence>MTRLDAGRLRAPWFSSTSRCGLDSLHMNDKIEGSSVGEEENVTAGFGNAQPSPAQSVTISDVAEAAGVSRQTVSNVLNAPSRVRAETRERVSRAIADLGYHPNHMARSLRASSPRMIGCRIVPMHAETVAAIQDRFLHALAEAGQECGHHLLLFAATDVAAETEQCTALWRAGVVSGVVLYDITPDDPRPGRLTAAGVPFTAFGRTAVGTESYSWADVDNSAGTASAVDHLVAAGHRRIGFLGWPEGSSAGDARAHGWLTAVDRHGLLAASHRLDVRGDDTTTTGSRLMRELLDRPSPPTAVVAATDTFAVGALHAVRDQGLRPGRDVAVVGFDDSPAAAAMGLSSVRQPIKEVGRLVMAEVLRLTGRPVGADGEPPPEPLRRLLAPELVVRASSAPSQGSRPPAGPDASPLCL</sequence>
<protein>
    <submittedName>
        <fullName evidence="7">LacI family DNA-binding transcriptional regulator</fullName>
    </submittedName>
</protein>
<dbReference type="PANTHER" id="PTHR30146">
    <property type="entry name" value="LACI-RELATED TRANSCRIPTIONAL REPRESSOR"/>
    <property type="match status" value="1"/>
</dbReference>
<evidence type="ECO:0000259" key="5">
    <source>
        <dbReference type="PROSITE" id="PS50932"/>
    </source>
</evidence>
<proteinExistence type="predicted"/>
<reference evidence="7 8" key="1">
    <citation type="submission" date="2024-10" db="EMBL/GenBank/DDBJ databases">
        <title>The Natural Products Discovery Center: Release of the First 8490 Sequenced Strains for Exploring Actinobacteria Biosynthetic Diversity.</title>
        <authorList>
            <person name="Kalkreuter E."/>
            <person name="Kautsar S.A."/>
            <person name="Yang D."/>
            <person name="Bader C.D."/>
            <person name="Teijaro C.N."/>
            <person name="Fluegel L."/>
            <person name="Davis C.M."/>
            <person name="Simpson J.R."/>
            <person name="Lauterbach L."/>
            <person name="Steele A.D."/>
            <person name="Gui C."/>
            <person name="Meng S."/>
            <person name="Li G."/>
            <person name="Viehrig K."/>
            <person name="Ye F."/>
            <person name="Su P."/>
            <person name="Kiefer A.F."/>
            <person name="Nichols A."/>
            <person name="Cepeda A.J."/>
            <person name="Yan W."/>
            <person name="Fan B."/>
            <person name="Jiang Y."/>
            <person name="Adhikari A."/>
            <person name="Zheng C.-J."/>
            <person name="Schuster L."/>
            <person name="Cowan T.M."/>
            <person name="Smanski M.J."/>
            <person name="Chevrette M.G."/>
            <person name="De Carvalho L.P.S."/>
            <person name="Shen B."/>
        </authorList>
    </citation>
    <scope>NUCLEOTIDE SEQUENCE [LARGE SCALE GENOMIC DNA]</scope>
    <source>
        <strain evidence="7 8">NPDC001390</strain>
    </source>
</reference>
<organism evidence="7 8">
    <name type="scientific">Streptomyces bluensis</name>
    <dbReference type="NCBI Taxonomy" id="33897"/>
    <lineage>
        <taxon>Bacteria</taxon>
        <taxon>Bacillati</taxon>
        <taxon>Actinomycetota</taxon>
        <taxon>Actinomycetes</taxon>
        <taxon>Kitasatosporales</taxon>
        <taxon>Streptomycetaceae</taxon>
        <taxon>Streptomyces</taxon>
    </lineage>
</organism>
<evidence type="ECO:0000256" key="4">
    <source>
        <dbReference type="SAM" id="MobiDB-lite"/>
    </source>
</evidence>
<comment type="caution">
    <text evidence="7">The sequence shown here is derived from an EMBL/GenBank/DDBJ whole genome shotgun (WGS) entry which is preliminary data.</text>
</comment>
<dbReference type="Proteomes" id="UP001602058">
    <property type="component" value="Unassembled WGS sequence"/>
</dbReference>
<dbReference type="PROSITE" id="PS50932">
    <property type="entry name" value="HTH_LACI_2"/>
    <property type="match status" value="1"/>
</dbReference>
<dbReference type="SUPFAM" id="SSF47413">
    <property type="entry name" value="lambda repressor-like DNA-binding domains"/>
    <property type="match status" value="1"/>
</dbReference>
<dbReference type="PRINTS" id="PR00036">
    <property type="entry name" value="HTHLACI"/>
</dbReference>
<keyword evidence="1" id="KW-0805">Transcription regulation</keyword>
<evidence type="ECO:0000313" key="8">
    <source>
        <dbReference type="Proteomes" id="UP001602058"/>
    </source>
</evidence>
<evidence type="ECO:0000256" key="3">
    <source>
        <dbReference type="ARBA" id="ARBA00023163"/>
    </source>
</evidence>
<dbReference type="GO" id="GO:0003677">
    <property type="term" value="F:DNA binding"/>
    <property type="evidence" value="ECO:0007669"/>
    <property type="project" value="UniProtKB-KW"/>
</dbReference>
<dbReference type="PROSITE" id="PS00356">
    <property type="entry name" value="HTH_LACI_1"/>
    <property type="match status" value="1"/>
</dbReference>
<dbReference type="Gene3D" id="3.40.50.2300">
    <property type="match status" value="2"/>
</dbReference>
<name>A0ABW6UN90_9ACTN</name>
<dbReference type="Pfam" id="PF00356">
    <property type="entry name" value="LacI"/>
    <property type="match status" value="1"/>
</dbReference>
<feature type="domain" description="HTH lacI-type" evidence="5">
    <location>
        <begin position="57"/>
        <end position="111"/>
    </location>
</feature>
<feature type="region of interest" description="Disordered" evidence="4">
    <location>
        <begin position="368"/>
        <end position="414"/>
    </location>
</feature>
<evidence type="ECO:0000256" key="2">
    <source>
        <dbReference type="ARBA" id="ARBA00023125"/>
    </source>
</evidence>
<dbReference type="InterPro" id="IPR001387">
    <property type="entry name" value="Cro/C1-type_HTH"/>
</dbReference>
<dbReference type="PROSITE" id="PS50943">
    <property type="entry name" value="HTH_CROC1"/>
    <property type="match status" value="1"/>
</dbReference>
<dbReference type="PANTHER" id="PTHR30146:SF109">
    <property type="entry name" value="HTH-TYPE TRANSCRIPTIONAL REGULATOR GALS"/>
    <property type="match status" value="1"/>
</dbReference>
<dbReference type="InterPro" id="IPR000843">
    <property type="entry name" value="HTH_LacI"/>
</dbReference>
<keyword evidence="2 7" id="KW-0238">DNA-binding</keyword>
<feature type="compositionally biased region" description="Low complexity" evidence="4">
    <location>
        <begin position="383"/>
        <end position="393"/>
    </location>
</feature>
<keyword evidence="8" id="KW-1185">Reference proteome</keyword>
<dbReference type="Pfam" id="PF13377">
    <property type="entry name" value="Peripla_BP_3"/>
    <property type="match status" value="1"/>
</dbReference>
<keyword evidence="3" id="KW-0804">Transcription</keyword>
<evidence type="ECO:0000256" key="1">
    <source>
        <dbReference type="ARBA" id="ARBA00023015"/>
    </source>
</evidence>
<dbReference type="InterPro" id="IPR028082">
    <property type="entry name" value="Peripla_BP_I"/>
</dbReference>
<dbReference type="RefSeq" id="WP_351082632.1">
    <property type="nucleotide sequence ID" value="NZ_JBEOZG010000017.1"/>
</dbReference>
<dbReference type="CDD" id="cd01392">
    <property type="entry name" value="HTH_LacI"/>
    <property type="match status" value="1"/>
</dbReference>
<dbReference type="InterPro" id="IPR010982">
    <property type="entry name" value="Lambda_DNA-bd_dom_sf"/>
</dbReference>
<evidence type="ECO:0000313" key="7">
    <source>
        <dbReference type="EMBL" id="MFF4523655.1"/>
    </source>
</evidence>
<dbReference type="Gene3D" id="1.10.260.40">
    <property type="entry name" value="lambda repressor-like DNA-binding domains"/>
    <property type="match status" value="1"/>
</dbReference>
<dbReference type="SMART" id="SM00354">
    <property type="entry name" value="HTH_LACI"/>
    <property type="match status" value="1"/>
</dbReference>
<dbReference type="InterPro" id="IPR046335">
    <property type="entry name" value="LacI/GalR-like_sensor"/>
</dbReference>